<dbReference type="Gene3D" id="2.130.10.10">
    <property type="entry name" value="YVTN repeat-like/Quinoprotein amine dehydrogenase"/>
    <property type="match status" value="3"/>
</dbReference>
<dbReference type="InterPro" id="IPR026444">
    <property type="entry name" value="Secre_tail"/>
</dbReference>
<dbReference type="AlphaFoldDB" id="A0A098LEN3"/>
<dbReference type="EMBL" id="BBLT01000003">
    <property type="protein sequence ID" value="GAL84874.1"/>
    <property type="molecule type" value="Genomic_DNA"/>
</dbReference>
<dbReference type="Pfam" id="PF18962">
    <property type="entry name" value="Por_Secre_tail"/>
    <property type="match status" value="1"/>
</dbReference>
<evidence type="ECO:0000259" key="1">
    <source>
        <dbReference type="Pfam" id="PF18962"/>
    </source>
</evidence>
<accession>A0A098LEN3</accession>
<keyword evidence="3" id="KW-1185">Reference proteome</keyword>
<reference evidence="2 3" key="1">
    <citation type="submission" date="2014-09" db="EMBL/GenBank/DDBJ databases">
        <title>Sporocytophaga myxococcoides PG-01 genome sequencing.</title>
        <authorList>
            <person name="Liu L."/>
            <person name="Gao P.J."/>
            <person name="Chen G.J."/>
            <person name="Wang L.S."/>
        </authorList>
    </citation>
    <scope>NUCLEOTIDE SEQUENCE [LARGE SCALE GENOMIC DNA]</scope>
    <source>
        <strain evidence="2 3">PG-01</strain>
    </source>
</reference>
<name>A0A098LEN3_9BACT</name>
<dbReference type="NCBIfam" id="TIGR04183">
    <property type="entry name" value="Por_Secre_tail"/>
    <property type="match status" value="1"/>
</dbReference>
<protein>
    <submittedName>
        <fullName evidence="2">Two component regulator propeller domain-containing protein</fullName>
    </submittedName>
</protein>
<sequence length="543" mass="60286">MVGTYHGILRSRDTLKTLELTGASVRNVFDVKVLGNDLLAATDSGVHISYDDGLIWKRISAKASVNAIGCIADTLYAGTNSGLFYSSDTGKVWTKVAFFGNQTIKRLTQNAEELYIYTQNQLFRKTLKSGIVEVHLGGLAGEYLDVLNLGRTQLVSSYWGMVFSEDGVNWTPITSPLKSNQLRSFTSLATDGATIFAASEGTGGYISYDEGMTWLMRSPPFHYEAVWGIGGAYYADGFWFCRAGKGPFRSSDDGRSWKMINENLDEFTSVNCFFKVKDMLWLGTSKGLFYSLNNGDQWLEPEGKIYTEIRSFVISRNGKLFAFGGNNHYESEPPYSSWKAGSLTFKQEFSCAAQNGDTIYAASFSDDIYRSFDGGDKWTLIKKGIAQGTISHLTVTPEYVLTIDGMGDLFIRMHSDTAWAPFNGNLPFKVKDLLVIGDTVYGAIQFERLYRRNLRDYESPLGLGNSFHFRDMLSFFPNPARDVITFANPALLMSIEVLDLTGNKVLQSQATAQLSVSDLPLGVYVVRTTLKDGSILTGKVIRQ</sequence>
<dbReference type="Proteomes" id="UP000030185">
    <property type="component" value="Unassembled WGS sequence"/>
</dbReference>
<dbReference type="SUPFAM" id="SSF110296">
    <property type="entry name" value="Oligoxyloglucan reducing end-specific cellobiohydrolase"/>
    <property type="match status" value="1"/>
</dbReference>
<proteinExistence type="predicted"/>
<dbReference type="InterPro" id="IPR015943">
    <property type="entry name" value="WD40/YVTN_repeat-like_dom_sf"/>
</dbReference>
<feature type="domain" description="Secretion system C-terminal sorting" evidence="1">
    <location>
        <begin position="476"/>
        <end position="540"/>
    </location>
</feature>
<dbReference type="STRING" id="153721.MYP_2102"/>
<organism evidence="2 3">
    <name type="scientific">Sporocytophaga myxococcoides</name>
    <dbReference type="NCBI Taxonomy" id="153721"/>
    <lineage>
        <taxon>Bacteria</taxon>
        <taxon>Pseudomonadati</taxon>
        <taxon>Bacteroidota</taxon>
        <taxon>Cytophagia</taxon>
        <taxon>Cytophagales</taxon>
        <taxon>Cytophagaceae</taxon>
        <taxon>Sporocytophaga</taxon>
    </lineage>
</organism>
<comment type="caution">
    <text evidence="2">The sequence shown here is derived from an EMBL/GenBank/DDBJ whole genome shotgun (WGS) entry which is preliminary data.</text>
</comment>
<dbReference type="eggNOG" id="COG4447">
    <property type="taxonomic scope" value="Bacteria"/>
</dbReference>
<evidence type="ECO:0000313" key="2">
    <source>
        <dbReference type="EMBL" id="GAL84874.1"/>
    </source>
</evidence>
<gene>
    <name evidence="2" type="ORF">MYP_2102</name>
</gene>
<evidence type="ECO:0000313" key="3">
    <source>
        <dbReference type="Proteomes" id="UP000030185"/>
    </source>
</evidence>